<accession>A0ABS1J1U9</accession>
<dbReference type="PANTHER" id="PTHR30266:SF2">
    <property type="entry name" value="LARGE-CONDUCTANCE MECHANOSENSITIVE CHANNEL"/>
    <property type="match status" value="1"/>
</dbReference>
<comment type="function">
    <text evidence="10">Channel that opens in response to stretch forces in the membrane lipid bilayer. May participate in the regulation of osmotic pressure changes within the cell.</text>
</comment>
<proteinExistence type="inferred from homology"/>
<dbReference type="InterPro" id="IPR036019">
    <property type="entry name" value="MscL_channel"/>
</dbReference>
<dbReference type="PRINTS" id="PR01264">
    <property type="entry name" value="MECHCHANNEL"/>
</dbReference>
<evidence type="ECO:0000256" key="4">
    <source>
        <dbReference type="ARBA" id="ARBA00022475"/>
    </source>
</evidence>
<keyword evidence="12" id="KW-1185">Reference proteome</keyword>
<evidence type="ECO:0000313" key="12">
    <source>
        <dbReference type="Proteomes" id="UP000604730"/>
    </source>
</evidence>
<dbReference type="InterPro" id="IPR001185">
    <property type="entry name" value="MS_channel"/>
</dbReference>
<evidence type="ECO:0000256" key="1">
    <source>
        <dbReference type="ARBA" id="ARBA00004651"/>
    </source>
</evidence>
<evidence type="ECO:0000256" key="6">
    <source>
        <dbReference type="ARBA" id="ARBA00022989"/>
    </source>
</evidence>
<evidence type="ECO:0000256" key="3">
    <source>
        <dbReference type="ARBA" id="ARBA00022448"/>
    </source>
</evidence>
<keyword evidence="4 10" id="KW-1003">Cell membrane</keyword>
<keyword evidence="6 10" id="KW-1133">Transmembrane helix</keyword>
<dbReference type="Pfam" id="PF01741">
    <property type="entry name" value="MscL"/>
    <property type="match status" value="1"/>
</dbReference>
<dbReference type="HAMAP" id="MF_00115">
    <property type="entry name" value="MscL"/>
    <property type="match status" value="1"/>
</dbReference>
<evidence type="ECO:0000256" key="7">
    <source>
        <dbReference type="ARBA" id="ARBA00023065"/>
    </source>
</evidence>
<keyword evidence="8 10" id="KW-0472">Membrane</keyword>
<evidence type="ECO:0000256" key="5">
    <source>
        <dbReference type="ARBA" id="ARBA00022692"/>
    </source>
</evidence>
<dbReference type="PROSITE" id="PS01327">
    <property type="entry name" value="MSCL"/>
    <property type="match status" value="1"/>
</dbReference>
<dbReference type="NCBIfam" id="TIGR00220">
    <property type="entry name" value="mscL"/>
    <property type="match status" value="1"/>
</dbReference>
<sequence>MKKFLEEFKAFALKGNVMDLAVGVIIGGAFQAIVTSLVGDIITPIIGIFASTDFSNLIATINGSEVKYGAFITAIINFIIMAFIIFCIVKGLNKLAERKKKEEANEPTEKTCPFCQSTISIKATRCPHCTSALEVDMDM</sequence>
<comment type="caution">
    <text evidence="11">The sequence shown here is derived from an EMBL/GenBank/DDBJ whole genome shotgun (WGS) entry which is preliminary data.</text>
</comment>
<dbReference type="Gene3D" id="1.10.1200.120">
    <property type="entry name" value="Large-conductance mechanosensitive channel, MscL, domain 1"/>
    <property type="match status" value="1"/>
</dbReference>
<protein>
    <recommendedName>
        <fullName evidence="10">Large-conductance mechanosensitive channel</fullName>
    </recommendedName>
</protein>
<comment type="similarity">
    <text evidence="2 10">Belongs to the MscL family.</text>
</comment>
<evidence type="ECO:0000256" key="8">
    <source>
        <dbReference type="ARBA" id="ARBA00023136"/>
    </source>
</evidence>
<keyword evidence="9 10" id="KW-0407">Ion channel</keyword>
<keyword evidence="5 10" id="KW-0812">Transmembrane</keyword>
<feature type="transmembrane region" description="Helical" evidence="10">
    <location>
        <begin position="70"/>
        <end position="92"/>
    </location>
</feature>
<evidence type="ECO:0000256" key="2">
    <source>
        <dbReference type="ARBA" id="ARBA00007254"/>
    </source>
</evidence>
<dbReference type="InterPro" id="IPR037673">
    <property type="entry name" value="MSC/AndL"/>
</dbReference>
<name>A0ABS1J1U9_9FIRM</name>
<feature type="transmembrane region" description="Helical" evidence="10">
    <location>
        <begin position="20"/>
        <end position="50"/>
    </location>
</feature>
<dbReference type="SUPFAM" id="SSF81330">
    <property type="entry name" value="Gated mechanosensitive channel"/>
    <property type="match status" value="1"/>
</dbReference>
<evidence type="ECO:0000256" key="10">
    <source>
        <dbReference type="HAMAP-Rule" id="MF_00115"/>
    </source>
</evidence>
<comment type="subunit">
    <text evidence="10">Homopentamer.</text>
</comment>
<organism evidence="11 12">
    <name type="scientific">Catonella massiliensis</name>
    <dbReference type="NCBI Taxonomy" id="2799636"/>
    <lineage>
        <taxon>Bacteria</taxon>
        <taxon>Bacillati</taxon>
        <taxon>Bacillota</taxon>
        <taxon>Clostridia</taxon>
        <taxon>Lachnospirales</taxon>
        <taxon>Lachnospiraceae</taxon>
        <taxon>Catonella</taxon>
    </lineage>
</organism>
<comment type="subcellular location">
    <subcellularLocation>
        <location evidence="1 10">Cell membrane</location>
        <topology evidence="1 10">Multi-pass membrane protein</topology>
    </subcellularLocation>
</comment>
<evidence type="ECO:0000313" key="11">
    <source>
        <dbReference type="EMBL" id="MBK5897503.1"/>
    </source>
</evidence>
<keyword evidence="7 10" id="KW-0406">Ion transport</keyword>
<dbReference type="RefSeq" id="WP_208428980.1">
    <property type="nucleotide sequence ID" value="NZ_JAEPRJ010000001.1"/>
</dbReference>
<gene>
    <name evidence="10 11" type="primary">mscL</name>
    <name evidence="11" type="ORF">JJN12_06890</name>
</gene>
<reference evidence="11 12" key="1">
    <citation type="submission" date="2021-01" db="EMBL/GenBank/DDBJ databases">
        <title>Isolation and description of Catonella massiliensis sp. nov., a novel Catonella species, isolated from a stable periodontitis subject.</title>
        <authorList>
            <person name="Antezack A."/>
            <person name="Boxberger M."/>
            <person name="La Scola B."/>
            <person name="Monnet-Corti V."/>
        </authorList>
    </citation>
    <scope>NUCLEOTIDE SEQUENCE [LARGE SCALE GENOMIC DNA]</scope>
    <source>
        <strain evidence="11 12">Marseille-Q4567</strain>
    </source>
</reference>
<dbReference type="EMBL" id="JAEPRJ010000001">
    <property type="protein sequence ID" value="MBK5897503.1"/>
    <property type="molecule type" value="Genomic_DNA"/>
</dbReference>
<dbReference type="InterPro" id="IPR019823">
    <property type="entry name" value="Mechanosensitive_channel_CS"/>
</dbReference>
<keyword evidence="3 10" id="KW-0813">Transport</keyword>
<dbReference type="Proteomes" id="UP000604730">
    <property type="component" value="Unassembled WGS sequence"/>
</dbReference>
<dbReference type="PANTHER" id="PTHR30266">
    <property type="entry name" value="MECHANOSENSITIVE CHANNEL MSCL"/>
    <property type="match status" value="1"/>
</dbReference>
<evidence type="ECO:0000256" key="9">
    <source>
        <dbReference type="ARBA" id="ARBA00023303"/>
    </source>
</evidence>